<accession>A0ABN9GNC5</accession>
<name>A0ABN9GNC5_9NEOB</name>
<reference evidence="1" key="1">
    <citation type="submission" date="2023-05" db="EMBL/GenBank/DDBJ databases">
        <authorList>
            <person name="Stuckert A."/>
        </authorList>
    </citation>
    <scope>NUCLEOTIDE SEQUENCE</scope>
</reference>
<evidence type="ECO:0000313" key="1">
    <source>
        <dbReference type="EMBL" id="CAI9610835.1"/>
    </source>
</evidence>
<keyword evidence="2" id="KW-1185">Reference proteome</keyword>
<dbReference type="Proteomes" id="UP001162483">
    <property type="component" value="Unassembled WGS sequence"/>
</dbReference>
<evidence type="ECO:0000313" key="2">
    <source>
        <dbReference type="Proteomes" id="UP001162483"/>
    </source>
</evidence>
<dbReference type="EMBL" id="CATNWA010019032">
    <property type="protein sequence ID" value="CAI9610835.1"/>
    <property type="molecule type" value="Genomic_DNA"/>
</dbReference>
<gene>
    <name evidence="1" type="ORF">SPARVUS_LOCUS14461579</name>
</gene>
<comment type="caution">
    <text evidence="1">The sequence shown here is derived from an EMBL/GenBank/DDBJ whole genome shotgun (WGS) entry which is preliminary data.</text>
</comment>
<proteinExistence type="predicted"/>
<protein>
    <submittedName>
        <fullName evidence="1">Uncharacterized protein</fullName>
    </submittedName>
</protein>
<organism evidence="1 2">
    <name type="scientific">Staurois parvus</name>
    <dbReference type="NCBI Taxonomy" id="386267"/>
    <lineage>
        <taxon>Eukaryota</taxon>
        <taxon>Metazoa</taxon>
        <taxon>Chordata</taxon>
        <taxon>Craniata</taxon>
        <taxon>Vertebrata</taxon>
        <taxon>Euteleostomi</taxon>
        <taxon>Amphibia</taxon>
        <taxon>Batrachia</taxon>
        <taxon>Anura</taxon>
        <taxon>Neobatrachia</taxon>
        <taxon>Ranoidea</taxon>
        <taxon>Ranidae</taxon>
        <taxon>Staurois</taxon>
    </lineage>
</organism>
<sequence length="56" mass="6167">MPLMDLLNGWPPITGPRLGVTELLRATILSPMFVEAVCMPRGLIVYNCVHGGDWNT</sequence>